<keyword evidence="1" id="KW-0472">Membrane</keyword>
<reference evidence="2 3" key="1">
    <citation type="submission" date="2018-06" db="EMBL/GenBank/DDBJ databases">
        <title>The draft genome sequences of strains SCU63 and S1.</title>
        <authorList>
            <person name="Gan L."/>
        </authorList>
    </citation>
    <scope>NUCLEOTIDE SEQUENCE [LARGE SCALE GENOMIC DNA]</scope>
    <source>
        <strain evidence="2 3">S1</strain>
    </source>
</reference>
<feature type="transmembrane region" description="Helical" evidence="1">
    <location>
        <begin position="63"/>
        <end position="82"/>
    </location>
</feature>
<dbReference type="Proteomes" id="UP000251869">
    <property type="component" value="Unassembled WGS sequence"/>
</dbReference>
<dbReference type="InterPro" id="IPR007404">
    <property type="entry name" value="YdjM-like"/>
</dbReference>
<comment type="caution">
    <text evidence="2">The sequence shown here is derived from an EMBL/GenBank/DDBJ whole genome shotgun (WGS) entry which is preliminary data.</text>
</comment>
<feature type="transmembrane region" description="Helical" evidence="1">
    <location>
        <begin position="137"/>
        <end position="155"/>
    </location>
</feature>
<dbReference type="AlphaFoldDB" id="A0A365K9N1"/>
<evidence type="ECO:0000256" key="1">
    <source>
        <dbReference type="SAM" id="Phobius"/>
    </source>
</evidence>
<organism evidence="2 3">
    <name type="scientific">Planococcus maitriensis</name>
    <dbReference type="NCBI Taxonomy" id="221799"/>
    <lineage>
        <taxon>Bacteria</taxon>
        <taxon>Bacillati</taxon>
        <taxon>Bacillota</taxon>
        <taxon>Bacilli</taxon>
        <taxon>Bacillales</taxon>
        <taxon>Caryophanaceae</taxon>
        <taxon>Planococcus</taxon>
    </lineage>
</organism>
<keyword evidence="3" id="KW-1185">Reference proteome</keyword>
<keyword evidence="2" id="KW-0378">Hydrolase</keyword>
<feature type="transmembrane region" description="Helical" evidence="1">
    <location>
        <begin position="25"/>
        <end position="42"/>
    </location>
</feature>
<dbReference type="OrthoDB" id="5459053at2"/>
<dbReference type="PANTHER" id="PTHR35531:SF1">
    <property type="entry name" value="INNER MEMBRANE PROTEIN YBCI-RELATED"/>
    <property type="match status" value="1"/>
</dbReference>
<protein>
    <submittedName>
        <fullName evidence="2">Metal-dependent hydrolase</fullName>
    </submittedName>
</protein>
<evidence type="ECO:0000313" key="3">
    <source>
        <dbReference type="Proteomes" id="UP000251869"/>
    </source>
</evidence>
<sequence>MTGKTHITGGIAASLAFAQVSHYEPAILLIGGVVGALIPDICHGSSTIGRKLPFLSKIINGLFGHRTFTHSLLFLLLAVLLFETAGLDEALAAGTIVGMASHLVLDMATKRGVKLLFPLRVTVRLPLTTSTGSLTEHLVFAALSVLSVYFGYHLFNFA</sequence>
<keyword evidence="1" id="KW-1133">Transmembrane helix</keyword>
<dbReference type="RefSeq" id="WP_112230224.1">
    <property type="nucleotide sequence ID" value="NZ_QLZQ01000001.1"/>
</dbReference>
<dbReference type="EMBL" id="QLZQ01000001">
    <property type="protein sequence ID" value="RAZ69367.1"/>
    <property type="molecule type" value="Genomic_DNA"/>
</dbReference>
<dbReference type="PANTHER" id="PTHR35531">
    <property type="entry name" value="INNER MEMBRANE PROTEIN YBCI-RELATED"/>
    <property type="match status" value="1"/>
</dbReference>
<accession>A0A365K9N1</accession>
<dbReference type="Pfam" id="PF04307">
    <property type="entry name" value="YdjM"/>
    <property type="match status" value="1"/>
</dbReference>
<keyword evidence="1" id="KW-0812">Transmembrane</keyword>
<gene>
    <name evidence="2" type="ORF">DP119_01530</name>
</gene>
<proteinExistence type="predicted"/>
<dbReference type="GO" id="GO:0016787">
    <property type="term" value="F:hydrolase activity"/>
    <property type="evidence" value="ECO:0007669"/>
    <property type="project" value="UniProtKB-KW"/>
</dbReference>
<evidence type="ECO:0000313" key="2">
    <source>
        <dbReference type="EMBL" id="RAZ69367.1"/>
    </source>
</evidence>
<name>A0A365K9N1_9BACL</name>